<keyword evidence="3" id="KW-1185">Reference proteome</keyword>
<evidence type="ECO:0000313" key="3">
    <source>
        <dbReference type="Proteomes" id="UP000741013"/>
    </source>
</evidence>
<feature type="compositionally biased region" description="Basic and acidic residues" evidence="1">
    <location>
        <begin position="88"/>
        <end position="98"/>
    </location>
</feature>
<evidence type="ECO:0000313" key="2">
    <source>
        <dbReference type="EMBL" id="MBP2184412.1"/>
    </source>
</evidence>
<feature type="compositionally biased region" description="Pro residues" evidence="1">
    <location>
        <begin position="205"/>
        <end position="217"/>
    </location>
</feature>
<accession>A0ABS4PYA6</accession>
<evidence type="ECO:0008006" key="4">
    <source>
        <dbReference type="Google" id="ProtNLM"/>
    </source>
</evidence>
<name>A0ABS4PYA6_9PSEU</name>
<evidence type="ECO:0000256" key="1">
    <source>
        <dbReference type="SAM" id="MobiDB-lite"/>
    </source>
</evidence>
<feature type="compositionally biased region" description="Basic and acidic residues" evidence="1">
    <location>
        <begin position="34"/>
        <end position="63"/>
    </location>
</feature>
<sequence length="246" mass="24928">MTQGVGGQSPPQHRSKPAVAKEEAAELGSTAAERGGEVAHTAAEEAKHVAAHAQREGQDLLRESREHLVAQAREGQQKAARGLHDLADQLGRMSEKAEVSGTASDVTRQVAERAHSVAGWLESREPGDLLGEVRDFARRKPGVFLAGAVVAGAVVGRLTRGVVAGKQEQTADSGGAPAPSAPPQPSAPPVAATPPPVAPTTTGTVPPPATPAPPASPVAPTGPGGFTTPQPAEPADPRFPAPGQVP</sequence>
<dbReference type="Proteomes" id="UP000741013">
    <property type="component" value="Unassembled WGS sequence"/>
</dbReference>
<dbReference type="RefSeq" id="WP_209667430.1">
    <property type="nucleotide sequence ID" value="NZ_JAGGMS010000001.1"/>
</dbReference>
<dbReference type="EMBL" id="JAGGMS010000001">
    <property type="protein sequence ID" value="MBP2184412.1"/>
    <property type="molecule type" value="Genomic_DNA"/>
</dbReference>
<feature type="region of interest" description="Disordered" evidence="1">
    <location>
        <begin position="165"/>
        <end position="246"/>
    </location>
</feature>
<feature type="compositionally biased region" description="Pro residues" evidence="1">
    <location>
        <begin position="231"/>
        <end position="246"/>
    </location>
</feature>
<protein>
    <recommendedName>
        <fullName evidence="4">DUF3618 domain-containing protein</fullName>
    </recommendedName>
</protein>
<reference evidence="2 3" key="1">
    <citation type="submission" date="2021-03" db="EMBL/GenBank/DDBJ databases">
        <title>Sequencing the genomes of 1000 actinobacteria strains.</title>
        <authorList>
            <person name="Klenk H.-P."/>
        </authorList>
    </citation>
    <scope>NUCLEOTIDE SEQUENCE [LARGE SCALE GENOMIC DNA]</scope>
    <source>
        <strain evidence="2 3">DSM 45510</strain>
    </source>
</reference>
<feature type="region of interest" description="Disordered" evidence="1">
    <location>
        <begin position="1"/>
        <end position="63"/>
    </location>
</feature>
<proteinExistence type="predicted"/>
<gene>
    <name evidence="2" type="ORF">JOM49_005938</name>
</gene>
<feature type="compositionally biased region" description="Pro residues" evidence="1">
    <location>
        <begin position="179"/>
        <end position="198"/>
    </location>
</feature>
<feature type="compositionally biased region" description="Low complexity" evidence="1">
    <location>
        <begin position="218"/>
        <end position="229"/>
    </location>
</feature>
<organism evidence="2 3">
    <name type="scientific">Amycolatopsis magusensis</name>
    <dbReference type="NCBI Taxonomy" id="882444"/>
    <lineage>
        <taxon>Bacteria</taxon>
        <taxon>Bacillati</taxon>
        <taxon>Actinomycetota</taxon>
        <taxon>Actinomycetes</taxon>
        <taxon>Pseudonocardiales</taxon>
        <taxon>Pseudonocardiaceae</taxon>
        <taxon>Amycolatopsis</taxon>
    </lineage>
</organism>
<feature type="region of interest" description="Disordered" evidence="1">
    <location>
        <begin position="88"/>
        <end position="126"/>
    </location>
</feature>
<comment type="caution">
    <text evidence="2">The sequence shown here is derived from an EMBL/GenBank/DDBJ whole genome shotgun (WGS) entry which is preliminary data.</text>
</comment>